<accession>A0A6F8ZHA6</accession>
<evidence type="ECO:0000313" key="3">
    <source>
        <dbReference type="Proteomes" id="UP000503399"/>
    </source>
</evidence>
<keyword evidence="3" id="KW-1185">Reference proteome</keyword>
<proteinExistence type="predicted"/>
<evidence type="ECO:0000256" key="1">
    <source>
        <dbReference type="SAM" id="Coils"/>
    </source>
</evidence>
<dbReference type="EMBL" id="LR778114">
    <property type="protein sequence ID" value="CAB1129267.1"/>
    <property type="molecule type" value="Genomic_DNA"/>
</dbReference>
<feature type="coiled-coil region" evidence="1">
    <location>
        <begin position="107"/>
        <end position="148"/>
    </location>
</feature>
<name>A0A6F8ZHA6_9FIRM</name>
<dbReference type="AlphaFoldDB" id="A0A6F8ZHA6"/>
<reference evidence="2 3" key="1">
    <citation type="submission" date="2020-02" db="EMBL/GenBank/DDBJ databases">
        <authorList>
            <person name="Hogendoorn C."/>
        </authorList>
    </citation>
    <scope>NUCLEOTIDE SEQUENCE [LARGE SCALE GENOMIC DNA]</scope>
    <source>
        <strain evidence="2">R501</strain>
    </source>
</reference>
<keyword evidence="1" id="KW-0175">Coiled coil</keyword>
<sequence length="168" mass="18566">MEYTLSEIAAVDPALAQSLRNDIRAGRIPAERRMGVAGRPYVVPRDVLENAEEEAYRQLAARLASLGATGARPGRGGLPGDRRLADGDWLPWVDMVREQHLMLRTVVEALTQELSRQNQRWEEETRDLRELAYKLGQAHQEIARLERQVAAYALGTGGDAAGGHALAE</sequence>
<gene>
    <name evidence="2" type="ORF">R50_1766</name>
</gene>
<organism evidence="2 3">
    <name type="scientific">Candidatus Hydrogenisulfobacillus filiaventi</name>
    <dbReference type="NCBI Taxonomy" id="2707344"/>
    <lineage>
        <taxon>Bacteria</taxon>
        <taxon>Bacillati</taxon>
        <taxon>Bacillota</taxon>
        <taxon>Clostridia</taxon>
        <taxon>Eubacteriales</taxon>
        <taxon>Clostridiales Family XVII. Incertae Sedis</taxon>
        <taxon>Candidatus Hydrogenisulfobacillus</taxon>
    </lineage>
</organism>
<evidence type="ECO:0000313" key="2">
    <source>
        <dbReference type="EMBL" id="CAB1129267.1"/>
    </source>
</evidence>
<dbReference type="Proteomes" id="UP000503399">
    <property type="component" value="Chromosome"/>
</dbReference>
<protein>
    <submittedName>
        <fullName evidence="2">Uncharacterized protein</fullName>
    </submittedName>
</protein>
<dbReference type="KEGG" id="hfv:R50_1766"/>